<name>Q39UT2_GEOMG</name>
<dbReference type="EMBL" id="CP000148">
    <property type="protein sequence ID" value="ABB31992.1"/>
    <property type="molecule type" value="Genomic_DNA"/>
</dbReference>
<accession>Q39UT2</accession>
<dbReference type="eggNOG" id="COG0191">
    <property type="taxonomic scope" value="Bacteria"/>
</dbReference>
<dbReference type="Proteomes" id="UP000007073">
    <property type="component" value="Chromosome"/>
</dbReference>
<dbReference type="GO" id="GO:0008270">
    <property type="term" value="F:zinc ion binding"/>
    <property type="evidence" value="ECO:0007669"/>
    <property type="project" value="InterPro"/>
</dbReference>
<dbReference type="PANTHER" id="PTHR30304:SF0">
    <property type="entry name" value="D-TAGATOSE-1,6-BISPHOSPHATE ALDOLASE SUBUNIT GATY-RELATED"/>
    <property type="match status" value="1"/>
</dbReference>
<dbReference type="AlphaFoldDB" id="Q39UT2"/>
<dbReference type="SUPFAM" id="SSF51569">
    <property type="entry name" value="Aldolase"/>
    <property type="match status" value="1"/>
</dbReference>
<dbReference type="HOGENOM" id="CLU_653212_0_0_7"/>
<reference evidence="1 2" key="2">
    <citation type="journal article" date="2009" name="BMC Microbiol.">
        <title>The genome sequence of Geobacter metallireducens: features of metabolism, physiology and regulation common and dissimilar to Geobacter sulfurreducens.</title>
        <authorList>
            <person name="Aklujkar M."/>
            <person name="Krushkal J."/>
            <person name="DiBartolo G."/>
            <person name="Lapidus A."/>
            <person name="Land M.L."/>
            <person name="Lovley D.R."/>
        </authorList>
    </citation>
    <scope>NUCLEOTIDE SEQUENCE [LARGE SCALE GENOMIC DNA]</scope>
    <source>
        <strain evidence="2">ATCC 53774 / DSM 7210 / GS-15</strain>
    </source>
</reference>
<sequence length="361" mass="39942">MINDLLELVPPRIRNKIGSQSRICLLNGRDLFSALKNENLILMACNPRIKHVIPGIMKAAEELDAVIAFELTRTEGGLNGGYTGQTPQVFFDTVIECAERYKFTKPFIIHGDHTTVQNTSPEEQERARLLIEGQVKAGYTSFAIDASFNPLPDNIRITAELAATVENEGYGLEVELGEVKRAGVESNLTTVEETQEFLSCLVKKGIHPQLLAIDNGSKRGNYLDGEMIRIDLDRTKEIYDAAVRLGLAGLVQHGITGTPLRLVGKLANYGIRKGNIGTLWQNVAHAGLPLDLMDAMRHWARENGKDIKFATKIFKSEIDAIPEENAKQIFDMAYREAKEFLQAFHAKGSASRLAASIGKPR</sequence>
<dbReference type="Pfam" id="PF01116">
    <property type="entry name" value="F_bP_aldolase"/>
    <property type="match status" value="1"/>
</dbReference>
<dbReference type="InterPro" id="IPR050246">
    <property type="entry name" value="Class_II_FBP_aldolase"/>
</dbReference>
<organism evidence="1 2">
    <name type="scientific">Geobacter metallireducens (strain ATCC 53774 / DSM 7210 / GS-15)</name>
    <dbReference type="NCBI Taxonomy" id="269799"/>
    <lineage>
        <taxon>Bacteria</taxon>
        <taxon>Pseudomonadati</taxon>
        <taxon>Thermodesulfobacteriota</taxon>
        <taxon>Desulfuromonadia</taxon>
        <taxon>Geobacterales</taxon>
        <taxon>Geobacteraceae</taxon>
        <taxon>Geobacter</taxon>
    </lineage>
</organism>
<dbReference type="GO" id="GO:0016832">
    <property type="term" value="F:aldehyde-lyase activity"/>
    <property type="evidence" value="ECO:0007669"/>
    <property type="project" value="InterPro"/>
</dbReference>
<gene>
    <name evidence="1" type="ordered locus">Gmet_1761</name>
</gene>
<dbReference type="InterPro" id="IPR000771">
    <property type="entry name" value="FBA_II"/>
</dbReference>
<dbReference type="STRING" id="269799.Gmet_1761"/>
<dbReference type="Gene3D" id="3.20.20.70">
    <property type="entry name" value="Aldolase class I"/>
    <property type="match status" value="1"/>
</dbReference>
<dbReference type="PANTHER" id="PTHR30304">
    <property type="entry name" value="D-TAGATOSE-1,6-BISPHOSPHATE ALDOLASE"/>
    <property type="match status" value="1"/>
</dbReference>
<proteinExistence type="predicted"/>
<dbReference type="KEGG" id="gme:Gmet_1761"/>
<keyword evidence="2" id="KW-1185">Reference proteome</keyword>
<dbReference type="GO" id="GO:0005975">
    <property type="term" value="P:carbohydrate metabolic process"/>
    <property type="evidence" value="ECO:0007669"/>
    <property type="project" value="InterPro"/>
</dbReference>
<evidence type="ECO:0000313" key="1">
    <source>
        <dbReference type="EMBL" id="ABB31992.1"/>
    </source>
</evidence>
<dbReference type="RefSeq" id="WP_004513343.1">
    <property type="nucleotide sequence ID" value="NC_007517.1"/>
</dbReference>
<reference evidence="1 2" key="1">
    <citation type="submission" date="2005-10" db="EMBL/GenBank/DDBJ databases">
        <title>Complete sequence of Geobacter metallireducens GS-15.</title>
        <authorList>
            <consortium name="US DOE Joint Genome Institute"/>
            <person name="Copeland A."/>
            <person name="Lucas S."/>
            <person name="Lapidus A."/>
            <person name="Barry K."/>
            <person name="Detter J.C."/>
            <person name="Glavina T."/>
            <person name="Hammon N."/>
            <person name="Israni S."/>
            <person name="Pitluck S."/>
            <person name="Di Bartolo G."/>
            <person name="Chain P."/>
            <person name="Schmutz J."/>
            <person name="Larimer F."/>
            <person name="Land M."/>
            <person name="Kyrpides N."/>
            <person name="Ivanova N."/>
            <person name="Richardson P."/>
        </authorList>
    </citation>
    <scope>NUCLEOTIDE SEQUENCE [LARGE SCALE GENOMIC DNA]</scope>
    <source>
        <strain evidence="2">ATCC 53774 / DSM 7210 / GS-15</strain>
    </source>
</reference>
<protein>
    <submittedName>
        <fullName evidence="1">Ketose-1,6-bisphosphate aldolase, class II, putative</fullName>
    </submittedName>
</protein>
<evidence type="ECO:0000313" key="2">
    <source>
        <dbReference type="Proteomes" id="UP000007073"/>
    </source>
</evidence>
<dbReference type="InterPro" id="IPR013785">
    <property type="entry name" value="Aldolase_TIM"/>
</dbReference>